<dbReference type="AlphaFoldDB" id="A0A2G9U063"/>
<dbReference type="GO" id="GO:0006888">
    <property type="term" value="P:endoplasmic reticulum to Golgi vesicle-mediated transport"/>
    <property type="evidence" value="ECO:0007669"/>
    <property type="project" value="TreeGrafter"/>
</dbReference>
<dbReference type="GO" id="GO:0048280">
    <property type="term" value="P:vesicle fusion with Golgi apparatus"/>
    <property type="evidence" value="ECO:0007669"/>
    <property type="project" value="InterPro"/>
</dbReference>
<dbReference type="InterPro" id="IPR011989">
    <property type="entry name" value="ARM-like"/>
</dbReference>
<dbReference type="InterPro" id="IPR041209">
    <property type="entry name" value="P115_Arm_rpt"/>
</dbReference>
<dbReference type="SUPFAM" id="SSF48371">
    <property type="entry name" value="ARM repeat"/>
    <property type="match status" value="1"/>
</dbReference>
<organism evidence="5 6">
    <name type="scientific">Teladorsagia circumcincta</name>
    <name type="common">Brown stomach worm</name>
    <name type="synonym">Ostertagia circumcincta</name>
    <dbReference type="NCBI Taxonomy" id="45464"/>
    <lineage>
        <taxon>Eukaryota</taxon>
        <taxon>Metazoa</taxon>
        <taxon>Ecdysozoa</taxon>
        <taxon>Nematoda</taxon>
        <taxon>Chromadorea</taxon>
        <taxon>Rhabditida</taxon>
        <taxon>Rhabditina</taxon>
        <taxon>Rhabditomorpha</taxon>
        <taxon>Strongyloidea</taxon>
        <taxon>Trichostrongylidae</taxon>
        <taxon>Teladorsagia</taxon>
    </lineage>
</organism>
<keyword evidence="2" id="KW-0333">Golgi apparatus</keyword>
<dbReference type="EMBL" id="KZ350703">
    <property type="protein sequence ID" value="PIO63623.1"/>
    <property type="molecule type" value="Genomic_DNA"/>
</dbReference>
<dbReference type="InterPro" id="IPR006953">
    <property type="entry name" value="Vesicle_Uso1_P115_head"/>
</dbReference>
<evidence type="ECO:0000256" key="3">
    <source>
        <dbReference type="ARBA" id="ARBA00023054"/>
    </source>
</evidence>
<dbReference type="OrthoDB" id="198977at2759"/>
<dbReference type="GO" id="GO:0005795">
    <property type="term" value="C:Golgi stack"/>
    <property type="evidence" value="ECO:0007669"/>
    <property type="project" value="TreeGrafter"/>
</dbReference>
<dbReference type="InterPro" id="IPR016024">
    <property type="entry name" value="ARM-type_fold"/>
</dbReference>
<dbReference type="Pfam" id="PF04869">
    <property type="entry name" value="Uso1_p115_head"/>
    <property type="match status" value="1"/>
</dbReference>
<feature type="domain" description="Vesicle tethering protein Uso1/P115-like head" evidence="4">
    <location>
        <begin position="219"/>
        <end position="356"/>
    </location>
</feature>
<evidence type="ECO:0000313" key="5">
    <source>
        <dbReference type="EMBL" id="PIO63623.1"/>
    </source>
</evidence>
<dbReference type="GO" id="GO:0005783">
    <property type="term" value="C:endoplasmic reticulum"/>
    <property type="evidence" value="ECO:0007669"/>
    <property type="project" value="TreeGrafter"/>
</dbReference>
<dbReference type="Pfam" id="PF18770">
    <property type="entry name" value="Arm_vescicular"/>
    <property type="match status" value="1"/>
</dbReference>
<dbReference type="GO" id="GO:0048211">
    <property type="term" value="P:Golgi vesicle docking"/>
    <property type="evidence" value="ECO:0007669"/>
    <property type="project" value="TreeGrafter"/>
</dbReference>
<dbReference type="Proteomes" id="UP000230423">
    <property type="component" value="Unassembled WGS sequence"/>
</dbReference>
<gene>
    <name evidence="5" type="ORF">TELCIR_14772</name>
</gene>
<dbReference type="Gene3D" id="1.25.10.10">
    <property type="entry name" value="Leucine-rich Repeat Variant"/>
    <property type="match status" value="2"/>
</dbReference>
<evidence type="ECO:0000313" key="6">
    <source>
        <dbReference type="Proteomes" id="UP000230423"/>
    </source>
</evidence>
<evidence type="ECO:0000259" key="4">
    <source>
        <dbReference type="Pfam" id="PF04869"/>
    </source>
</evidence>
<proteinExistence type="predicted"/>
<protein>
    <submittedName>
        <fullName evidence="5">Uso1 / p115 like vesicle tethering protein, head region</fullName>
    </submittedName>
</protein>
<dbReference type="PANTHER" id="PTHR10013:SF0">
    <property type="entry name" value="GENERAL VESICULAR TRANSPORT FACTOR P115"/>
    <property type="match status" value="1"/>
</dbReference>
<evidence type="ECO:0000256" key="2">
    <source>
        <dbReference type="ARBA" id="ARBA00023034"/>
    </source>
</evidence>
<dbReference type="GO" id="GO:0012507">
    <property type="term" value="C:ER to Golgi transport vesicle membrane"/>
    <property type="evidence" value="ECO:0007669"/>
    <property type="project" value="TreeGrafter"/>
</dbReference>
<keyword evidence="6" id="KW-1185">Reference proteome</keyword>
<reference evidence="5 6" key="1">
    <citation type="submission" date="2015-09" db="EMBL/GenBank/DDBJ databases">
        <title>Draft genome of the parasitic nematode Teladorsagia circumcincta isolate WARC Sus (inbred).</title>
        <authorList>
            <person name="Mitreva M."/>
        </authorList>
    </citation>
    <scope>NUCLEOTIDE SEQUENCE [LARGE SCALE GENOMIC DNA]</scope>
    <source>
        <strain evidence="5 6">S</strain>
    </source>
</reference>
<keyword evidence="3" id="KW-0175">Coiled coil</keyword>
<dbReference type="GO" id="GO:0000139">
    <property type="term" value="C:Golgi membrane"/>
    <property type="evidence" value="ECO:0007669"/>
    <property type="project" value="InterPro"/>
</dbReference>
<accession>A0A2G9U063</accession>
<comment type="subcellular location">
    <subcellularLocation>
        <location evidence="1">Golgi apparatus</location>
    </subcellularLocation>
</comment>
<dbReference type="GO" id="GO:0045056">
    <property type="term" value="P:transcytosis"/>
    <property type="evidence" value="ECO:0007669"/>
    <property type="project" value="TreeGrafter"/>
</dbReference>
<name>A0A2G9U063_TELCI</name>
<dbReference type="GO" id="GO:0006886">
    <property type="term" value="P:intracellular protein transport"/>
    <property type="evidence" value="ECO:0007669"/>
    <property type="project" value="InterPro"/>
</dbReference>
<dbReference type="InterPro" id="IPR024095">
    <property type="entry name" value="Vesicle_P115"/>
</dbReference>
<sequence>MAQPTGVPHLVDIVHDRREVVRNEAVLMLCELSRSNSQIQQLLAYENAFVHLLDIIDTEPLDSIIIEDCLFVILNLLRKNAMNQQLFRENNLIARLGVMLNTFLYGSEEDETDNMEWVKQRTANIIFLLQVIRSLVSPDNAGSNTHAAQKALHQTKMLAELCRVLLSEMGLPIEVLTETVIAVAEAIRGNYTNQEYFANTTLITNENLSRPSLRVSMGNRRVQMRAGVLMLLSTWLKNCPPAVAIFLENEDNLHYLTTQILDDCGEGTESEQQVLKGLMAFLLLVCLENVEDSNLKTSLEQLVDRRVGRDTVIGAIEGLSRTEQFVRAAQKPQPLTKTPNELFLDYHFIKMFKSSERSDQTPG</sequence>
<dbReference type="PANTHER" id="PTHR10013">
    <property type="entry name" value="GENERAL VESICULAR TRANSPORT FACTOR P115"/>
    <property type="match status" value="1"/>
</dbReference>
<evidence type="ECO:0000256" key="1">
    <source>
        <dbReference type="ARBA" id="ARBA00004555"/>
    </source>
</evidence>